<sequence>MLSFARVLVYLDMAKACPRSLLVDLEGDATVEVEVLYENIPCSACLSAGHLSTKCPYTVKPALLKSLVQTALLQITTNTAEAETVQAALSQPITEEVELVPGSVATHLESQSLQLKTFKRLPIPSITKAAS</sequence>
<gene>
    <name evidence="1" type="ORF">CKAN_01663600</name>
</gene>
<comment type="caution">
    <text evidence="1">The sequence shown here is derived from an EMBL/GenBank/DDBJ whole genome shotgun (WGS) entry which is preliminary data.</text>
</comment>
<name>A0A443PA99_9MAGN</name>
<keyword evidence="2" id="KW-1185">Reference proteome</keyword>
<dbReference type="EMBL" id="QPKB01000006">
    <property type="protein sequence ID" value="RWR87682.1"/>
    <property type="molecule type" value="Genomic_DNA"/>
</dbReference>
<dbReference type="AlphaFoldDB" id="A0A443PA99"/>
<evidence type="ECO:0000313" key="2">
    <source>
        <dbReference type="Proteomes" id="UP000283530"/>
    </source>
</evidence>
<reference evidence="1 2" key="1">
    <citation type="journal article" date="2019" name="Nat. Plants">
        <title>Stout camphor tree genome fills gaps in understanding of flowering plant genome evolution.</title>
        <authorList>
            <person name="Chaw S.M."/>
            <person name="Liu Y.C."/>
            <person name="Wu Y.W."/>
            <person name="Wang H.Y."/>
            <person name="Lin C.I."/>
            <person name="Wu C.S."/>
            <person name="Ke H.M."/>
            <person name="Chang L.Y."/>
            <person name="Hsu C.Y."/>
            <person name="Yang H.T."/>
            <person name="Sudianto E."/>
            <person name="Hsu M.H."/>
            <person name="Wu K.P."/>
            <person name="Wang L.N."/>
            <person name="Leebens-Mack J.H."/>
            <person name="Tsai I.J."/>
        </authorList>
    </citation>
    <scope>NUCLEOTIDE SEQUENCE [LARGE SCALE GENOMIC DNA]</scope>
    <source>
        <strain evidence="2">cv. Chaw 1501</strain>
        <tissue evidence="1">Young leaves</tissue>
    </source>
</reference>
<protein>
    <submittedName>
        <fullName evidence="1">Uncharacterized protein</fullName>
    </submittedName>
</protein>
<dbReference type="OrthoDB" id="1939300at2759"/>
<organism evidence="1 2">
    <name type="scientific">Cinnamomum micranthum f. kanehirae</name>
    <dbReference type="NCBI Taxonomy" id="337451"/>
    <lineage>
        <taxon>Eukaryota</taxon>
        <taxon>Viridiplantae</taxon>
        <taxon>Streptophyta</taxon>
        <taxon>Embryophyta</taxon>
        <taxon>Tracheophyta</taxon>
        <taxon>Spermatophyta</taxon>
        <taxon>Magnoliopsida</taxon>
        <taxon>Magnoliidae</taxon>
        <taxon>Laurales</taxon>
        <taxon>Lauraceae</taxon>
        <taxon>Cinnamomum</taxon>
    </lineage>
</organism>
<evidence type="ECO:0000313" key="1">
    <source>
        <dbReference type="EMBL" id="RWR87682.1"/>
    </source>
</evidence>
<accession>A0A443PA99</accession>
<dbReference type="Proteomes" id="UP000283530">
    <property type="component" value="Unassembled WGS sequence"/>
</dbReference>
<proteinExistence type="predicted"/>